<comment type="caution">
    <text evidence="1">The sequence shown here is derived from an EMBL/GenBank/DDBJ whole genome shotgun (WGS) entry which is preliminary data.</text>
</comment>
<name>A0ACC3AA29_9EURO</name>
<evidence type="ECO:0000313" key="1">
    <source>
        <dbReference type="EMBL" id="KAJ9658142.1"/>
    </source>
</evidence>
<evidence type="ECO:0000313" key="2">
    <source>
        <dbReference type="Proteomes" id="UP001172386"/>
    </source>
</evidence>
<dbReference type="EMBL" id="JAPDRQ010000054">
    <property type="protein sequence ID" value="KAJ9658142.1"/>
    <property type="molecule type" value="Genomic_DNA"/>
</dbReference>
<dbReference type="Proteomes" id="UP001172386">
    <property type="component" value="Unassembled WGS sequence"/>
</dbReference>
<accession>A0ACC3AA29</accession>
<gene>
    <name evidence="1" type="ORF">H2198_003847</name>
</gene>
<organism evidence="1 2">
    <name type="scientific">Neophaeococcomyces mojaviensis</name>
    <dbReference type="NCBI Taxonomy" id="3383035"/>
    <lineage>
        <taxon>Eukaryota</taxon>
        <taxon>Fungi</taxon>
        <taxon>Dikarya</taxon>
        <taxon>Ascomycota</taxon>
        <taxon>Pezizomycotina</taxon>
        <taxon>Eurotiomycetes</taxon>
        <taxon>Chaetothyriomycetidae</taxon>
        <taxon>Chaetothyriales</taxon>
        <taxon>Chaetothyriales incertae sedis</taxon>
        <taxon>Neophaeococcomyces</taxon>
    </lineage>
</organism>
<reference evidence="1" key="1">
    <citation type="submission" date="2022-10" db="EMBL/GenBank/DDBJ databases">
        <title>Culturing micro-colonial fungi from biological soil crusts in the Mojave desert and describing Neophaeococcomyces mojavensis, and introducing the new genera and species Taxawa tesnikishii.</title>
        <authorList>
            <person name="Kurbessoian T."/>
            <person name="Stajich J.E."/>
        </authorList>
    </citation>
    <scope>NUCLEOTIDE SEQUENCE</scope>
    <source>
        <strain evidence="1">JES_112</strain>
    </source>
</reference>
<protein>
    <submittedName>
        <fullName evidence="1">Uncharacterized protein</fullName>
    </submittedName>
</protein>
<proteinExistence type="predicted"/>
<sequence length="608" mass="70073">MAEPVEITDRSPPDWFNDEVLRSLFVVQIKNLRDAVRYKRVPSDIALLQLQGFFGKRSVTVKEHKIARKAILRLSGYDPYGLINDTCFAYRPDQQCVSTAVGSSRARCKAHDIMNAMICAIGGYEVFNYGYPDDVGYTGAAPKDIRYWSLLMSCYWNDEIQVREKLQELMADESFELKVASTFCDCFMIATRRNYPSLINVLHEEARDREDVHEKLGKRPSEFNVLIESIRMGLTEVFENLLKWKWKFVHDSWSYLRYVKHILDYEKIEENTRQTLLRMMLTWTEQWRNISEMKSLLQHMGKNNSKRMLEIFVESLKSQHFFRHERGADGDFTPAEPLLDFCRSDSHIEMLRLFLNNRKLLLPHTTEQQDMEMRRLCINRELDYSASILKSSARLDVLELLVDHSQDLVDEKSKLQVILCEIPMGREDKLKEWGWLAKKVGLKTKCSKESGHDGIQLGSVLLAKAAEKLDVEVVRFLTDNGCMLAREAKTFQVYENDEVTMDQLETVRELLARGGQGEYKERRVLETTFMPFRTSKAKKALSLVKAKAEKAEPAIDATTAAYSPTYPNFFRRMSQAAQKKSHKKRSSQSSVSVSGSMHNGSSPSPSPA</sequence>
<keyword evidence="2" id="KW-1185">Reference proteome</keyword>